<dbReference type="EMBL" id="BAUV01000039">
    <property type="protein sequence ID" value="GAE36659.1"/>
    <property type="molecule type" value="Genomic_DNA"/>
</dbReference>
<organism evidence="1 2">
    <name type="scientific">Halalkalibacter akibai (strain ATCC 43226 / DSM 21942 / CIP 109018 / JCM 9157 / 1139)</name>
    <name type="common">Bacillus akibai</name>
    <dbReference type="NCBI Taxonomy" id="1236973"/>
    <lineage>
        <taxon>Bacteria</taxon>
        <taxon>Bacillati</taxon>
        <taxon>Bacillota</taxon>
        <taxon>Bacilli</taxon>
        <taxon>Bacillales</taxon>
        <taxon>Bacillaceae</taxon>
        <taxon>Halalkalibacter</taxon>
    </lineage>
</organism>
<keyword evidence="2" id="KW-1185">Reference proteome</keyword>
<accession>W4QZB8</accession>
<dbReference type="AlphaFoldDB" id="W4QZB8"/>
<dbReference type="Proteomes" id="UP000018896">
    <property type="component" value="Unassembled WGS sequence"/>
</dbReference>
<gene>
    <name evidence="1" type="ORF">JCM9157_3864</name>
</gene>
<reference evidence="1 2" key="1">
    <citation type="journal article" date="2014" name="Genome Announc.">
        <title>Draft Genome Sequences of Three Alkaliphilic Bacillus Strains, Bacillus wakoensis JCM 9140T, Bacillus akibai JCM 9157T, and Bacillus hemicellulosilyticus JCM 9152T.</title>
        <authorList>
            <person name="Yuki M."/>
            <person name="Oshima K."/>
            <person name="Suda W."/>
            <person name="Oshida Y."/>
            <person name="Kitamura K."/>
            <person name="Iida T."/>
            <person name="Hattori M."/>
            <person name="Ohkuma M."/>
        </authorList>
    </citation>
    <scope>NUCLEOTIDE SEQUENCE [LARGE SCALE GENOMIC DNA]</scope>
    <source>
        <strain evidence="1 2">JCM 9157</strain>
    </source>
</reference>
<evidence type="ECO:0000313" key="2">
    <source>
        <dbReference type="Proteomes" id="UP000018896"/>
    </source>
</evidence>
<name>W4QZB8_HALA3</name>
<proteinExistence type="predicted"/>
<comment type="caution">
    <text evidence="1">The sequence shown here is derived from an EMBL/GenBank/DDBJ whole genome shotgun (WGS) entry which is preliminary data.</text>
</comment>
<evidence type="ECO:0000313" key="1">
    <source>
        <dbReference type="EMBL" id="GAE36659.1"/>
    </source>
</evidence>
<sequence length="54" mass="6525">MEKYLEELIIEYEHRLNRPLKEIEIKVLEFLIHTDPDNSDTSFANFTKSMQNLK</sequence>
<protein>
    <submittedName>
        <fullName evidence="1">Uncharacterized protein</fullName>
    </submittedName>
</protein>